<dbReference type="InterPro" id="IPR020471">
    <property type="entry name" value="AKR"/>
</dbReference>
<dbReference type="GO" id="GO:0016491">
    <property type="term" value="F:oxidoreductase activity"/>
    <property type="evidence" value="ECO:0007669"/>
    <property type="project" value="InterPro"/>
</dbReference>
<dbReference type="InterPro" id="IPR036812">
    <property type="entry name" value="NAD(P)_OxRdtase_dom_sf"/>
</dbReference>
<dbReference type="AlphaFoldDB" id="A0A833QPP6"/>
<evidence type="ECO:0000313" key="2">
    <source>
        <dbReference type="EMBL" id="KAF3330295.1"/>
    </source>
</evidence>
<sequence length="424" mass="47499">MTVPLFQLASDLSVSRLCFGTSLSHTHTHTLWFILCFSARYRRETVSGAFPQTPCSHVKLGPDYLCNHTLTCNLQVSHPVASRACVGTMTFGEQNTFPQSLSLLNEAFRAGINFFDSAEMYPVPQCRATHGRSEEYLGRWIKDQKIPRNHVILATKVAGPSGQMTWIRGGPHSLDSKNISAAIDSSLLRLSTDYIDLYQIHWPDRYVPMFGEIEYDPSKQYTSVPMEEQLNALQKAIDNGKIRYVGLSNETPYGLMKFLQLARNSHLNQKILTIQNAYNLLCRNFDSGLAECCHHERISLLAYSPMAMGILSGKYFSSGGAPPDARLNIFRGRYSEGESRYKLSNSAVKAAALEYVRIAEKYGISPASLAIAFVLNHPIVASVIFGATKLWQLQEVIEAINIRLTTDIILEINEVHKRYPNPCP</sequence>
<protein>
    <submittedName>
        <fullName evidence="2">Aldo-keto reductase-like isoform X1</fullName>
    </submittedName>
</protein>
<dbReference type="PANTHER" id="PTHR43147">
    <property type="entry name" value="PROTEIN TAS"/>
    <property type="match status" value="1"/>
</dbReference>
<dbReference type="Gene3D" id="3.20.20.100">
    <property type="entry name" value="NADP-dependent oxidoreductase domain"/>
    <property type="match status" value="1"/>
</dbReference>
<reference evidence="2" key="1">
    <citation type="submission" date="2020-01" db="EMBL/GenBank/DDBJ databases">
        <title>Genome sequence of Kobresia littledalei, the first chromosome-level genome in the family Cyperaceae.</title>
        <authorList>
            <person name="Qu G."/>
        </authorList>
    </citation>
    <scope>NUCLEOTIDE SEQUENCE</scope>
    <source>
        <strain evidence="2">C.B.Clarke</strain>
        <tissue evidence="2">Leaf</tissue>
    </source>
</reference>
<organism evidence="2 3">
    <name type="scientific">Carex littledalei</name>
    <dbReference type="NCBI Taxonomy" id="544730"/>
    <lineage>
        <taxon>Eukaryota</taxon>
        <taxon>Viridiplantae</taxon>
        <taxon>Streptophyta</taxon>
        <taxon>Embryophyta</taxon>
        <taxon>Tracheophyta</taxon>
        <taxon>Spermatophyta</taxon>
        <taxon>Magnoliopsida</taxon>
        <taxon>Liliopsida</taxon>
        <taxon>Poales</taxon>
        <taxon>Cyperaceae</taxon>
        <taxon>Cyperoideae</taxon>
        <taxon>Cariceae</taxon>
        <taxon>Carex</taxon>
        <taxon>Carex subgen. Euthyceras</taxon>
    </lineage>
</organism>
<comment type="caution">
    <text evidence="2">The sequence shown here is derived from an EMBL/GenBank/DDBJ whole genome shotgun (WGS) entry which is preliminary data.</text>
</comment>
<dbReference type="InterPro" id="IPR023210">
    <property type="entry name" value="NADP_OxRdtase_dom"/>
</dbReference>
<proteinExistence type="predicted"/>
<dbReference type="CDD" id="cd19094">
    <property type="entry name" value="AKR_Tas-like"/>
    <property type="match status" value="1"/>
</dbReference>
<dbReference type="OrthoDB" id="2310150at2759"/>
<keyword evidence="3" id="KW-1185">Reference proteome</keyword>
<dbReference type="Pfam" id="PF00248">
    <property type="entry name" value="Aldo_ket_red"/>
    <property type="match status" value="1"/>
</dbReference>
<evidence type="ECO:0000259" key="1">
    <source>
        <dbReference type="Pfam" id="PF00248"/>
    </source>
</evidence>
<accession>A0A833QPP6</accession>
<dbReference type="PANTHER" id="PTHR43147:SF2">
    <property type="entry name" value="NADP-DEPENDENT OXIDOREDUCTASE DOMAIN-CONTAINING PROTEIN"/>
    <property type="match status" value="1"/>
</dbReference>
<dbReference type="Proteomes" id="UP000623129">
    <property type="component" value="Unassembled WGS sequence"/>
</dbReference>
<evidence type="ECO:0000313" key="3">
    <source>
        <dbReference type="Proteomes" id="UP000623129"/>
    </source>
</evidence>
<feature type="domain" description="NADP-dependent oxidoreductase" evidence="1">
    <location>
        <begin position="85"/>
        <end position="415"/>
    </location>
</feature>
<name>A0A833QPP6_9POAL</name>
<gene>
    <name evidence="2" type="ORF">FCM35_KLT03649</name>
</gene>
<dbReference type="PRINTS" id="PR00069">
    <property type="entry name" value="ALDKETRDTASE"/>
</dbReference>
<dbReference type="EMBL" id="SWLB01000013">
    <property type="protein sequence ID" value="KAF3330295.1"/>
    <property type="molecule type" value="Genomic_DNA"/>
</dbReference>
<dbReference type="SUPFAM" id="SSF51430">
    <property type="entry name" value="NAD(P)-linked oxidoreductase"/>
    <property type="match status" value="1"/>
</dbReference>